<dbReference type="AlphaFoldDB" id="A6IJS1"/>
<evidence type="ECO:0000313" key="2">
    <source>
        <dbReference type="EMBL" id="EDL99984.1"/>
    </source>
</evidence>
<accession>A6IJS1</accession>
<sequence>MNQEGSAESVHTPRSTCYPPSGNLRPWCSRGSPNNLTKAHPEETSLSTMPSANST</sequence>
<protein>
    <submittedName>
        <fullName evidence="2">RCG35750</fullName>
    </submittedName>
</protein>
<gene>
    <name evidence="2" type="ORF">rCG_35750</name>
</gene>
<feature type="compositionally biased region" description="Polar residues" evidence="1">
    <location>
        <begin position="44"/>
        <end position="55"/>
    </location>
</feature>
<dbReference type="Proteomes" id="UP000234681">
    <property type="component" value="Chromosome 14"/>
</dbReference>
<name>A6IJS1_RAT</name>
<evidence type="ECO:0000256" key="1">
    <source>
        <dbReference type="SAM" id="MobiDB-lite"/>
    </source>
</evidence>
<proteinExistence type="predicted"/>
<feature type="region of interest" description="Disordered" evidence="1">
    <location>
        <begin position="1"/>
        <end position="55"/>
    </location>
</feature>
<dbReference type="EMBL" id="CH473963">
    <property type="protein sequence ID" value="EDL99984.1"/>
    <property type="molecule type" value="Genomic_DNA"/>
</dbReference>
<evidence type="ECO:0000313" key="3">
    <source>
        <dbReference type="Proteomes" id="UP000234681"/>
    </source>
</evidence>
<reference evidence="3" key="1">
    <citation type="submission" date="2005-09" db="EMBL/GenBank/DDBJ databases">
        <authorList>
            <person name="Mural R.J."/>
            <person name="Li P.W."/>
            <person name="Adams M.D."/>
            <person name="Amanatides P.G."/>
            <person name="Baden-Tillson H."/>
            <person name="Barnstead M."/>
            <person name="Chin S.H."/>
            <person name="Dew I."/>
            <person name="Evans C.A."/>
            <person name="Ferriera S."/>
            <person name="Flanigan M."/>
            <person name="Fosler C."/>
            <person name="Glodek A."/>
            <person name="Gu Z."/>
            <person name="Holt R.A."/>
            <person name="Jennings D."/>
            <person name="Kraft C.L."/>
            <person name="Lu F."/>
            <person name="Nguyen T."/>
            <person name="Nusskern D.R."/>
            <person name="Pfannkoch C.M."/>
            <person name="Sitter C."/>
            <person name="Sutton G.G."/>
            <person name="Venter J.C."/>
            <person name="Wang Z."/>
            <person name="Woodage T."/>
            <person name="Zheng X.H."/>
            <person name="Zhong F."/>
        </authorList>
    </citation>
    <scope>NUCLEOTIDE SEQUENCE [LARGE SCALE GENOMIC DNA]</scope>
    <source>
        <strain>BN</strain>
        <strain evidence="3">Sprague-Dawley</strain>
    </source>
</reference>
<organism evidence="2 3">
    <name type="scientific">Rattus norvegicus</name>
    <name type="common">Rat</name>
    <dbReference type="NCBI Taxonomy" id="10116"/>
    <lineage>
        <taxon>Eukaryota</taxon>
        <taxon>Metazoa</taxon>
        <taxon>Chordata</taxon>
        <taxon>Craniata</taxon>
        <taxon>Vertebrata</taxon>
        <taxon>Euteleostomi</taxon>
        <taxon>Mammalia</taxon>
        <taxon>Eutheria</taxon>
        <taxon>Euarchontoglires</taxon>
        <taxon>Glires</taxon>
        <taxon>Rodentia</taxon>
        <taxon>Myomorpha</taxon>
        <taxon>Muroidea</taxon>
        <taxon>Muridae</taxon>
        <taxon>Murinae</taxon>
        <taxon>Rattus</taxon>
    </lineage>
</organism>